<protein>
    <submittedName>
        <fullName evidence="9">Protein kinase</fullName>
    </submittedName>
</protein>
<dbReference type="EMBL" id="JAPNKA010000001">
    <property type="protein sequence ID" value="MCY1074706.1"/>
    <property type="molecule type" value="Genomic_DNA"/>
</dbReference>
<evidence type="ECO:0000256" key="6">
    <source>
        <dbReference type="SAM" id="MobiDB-lite"/>
    </source>
</evidence>
<evidence type="ECO:0000256" key="5">
    <source>
        <dbReference type="PROSITE-ProRule" id="PRU10141"/>
    </source>
</evidence>
<keyword evidence="10" id="KW-1185">Reference proteome</keyword>
<feature type="transmembrane region" description="Helical" evidence="7">
    <location>
        <begin position="347"/>
        <end position="371"/>
    </location>
</feature>
<dbReference type="GO" id="GO:0016301">
    <property type="term" value="F:kinase activity"/>
    <property type="evidence" value="ECO:0007669"/>
    <property type="project" value="UniProtKB-KW"/>
</dbReference>
<dbReference type="SUPFAM" id="SSF56112">
    <property type="entry name" value="Protein kinase-like (PK-like)"/>
    <property type="match status" value="1"/>
</dbReference>
<dbReference type="InterPro" id="IPR000719">
    <property type="entry name" value="Prot_kinase_dom"/>
</dbReference>
<dbReference type="PROSITE" id="PS00108">
    <property type="entry name" value="PROTEIN_KINASE_ST"/>
    <property type="match status" value="1"/>
</dbReference>
<proteinExistence type="predicted"/>
<dbReference type="InterPro" id="IPR017441">
    <property type="entry name" value="Protein_kinase_ATP_BS"/>
</dbReference>
<feature type="binding site" evidence="5">
    <location>
        <position position="90"/>
    </location>
    <ligand>
        <name>ATP</name>
        <dbReference type="ChEBI" id="CHEBI:30616"/>
    </ligand>
</feature>
<evidence type="ECO:0000313" key="10">
    <source>
        <dbReference type="Proteomes" id="UP001207654"/>
    </source>
</evidence>
<dbReference type="InterPro" id="IPR008271">
    <property type="entry name" value="Ser/Thr_kinase_AS"/>
</dbReference>
<evidence type="ECO:0000313" key="9">
    <source>
        <dbReference type="EMBL" id="MCY1074706.1"/>
    </source>
</evidence>
<feature type="compositionally biased region" description="Low complexity" evidence="6">
    <location>
        <begin position="11"/>
        <end position="25"/>
    </location>
</feature>
<sequence length="1096" mass="121973">MSIPGKDEPTLEPTLAPELTAPPALDRTLPGEGEARAADLPIPVAAPRPGEEFPVPHWERYEFLEPLGSGGMGEVYKARDRRLGRVVALKFIRGADPDKVMRFLQEARAQARIDHPNVCKVYEVGEVGGKAYIAMQLIGGERLDKAAQGMSLPEKVQVLKEVAEAIHEAHRLGVIHRDLKPSNIMVERGEDGRCFPVVMDFGLAYDIGQGHGLTQTGALMGTPSYMAPEQARGEVRSIDRRSDVYSLGATLYELLSGVVPFTGDSIMGTLQKVLHEEPPSPRAHVPQLPGDLEVITLKCLSKEPDQRYPSARALAEDLGRYIDGEPILGQRPSLLYRLQRRARKHRTLVAVSVVSLASILVLAAFGARSWLEARSTRQRSEERARLAGQLGQQVKEIEWFLRAAHTLPLHDTTREQQLVRERMARIASQPHELGSHGEGLVHYALGRGYLAMHELELAHEELTRAQEKGVDTPELHYARGRVLGELYHRALEDARNSGGKEWVAERQRVLEKQYLEPALQSLERSRDLELESPRYLEGLIAFYRRDYDAAARLAAQAAAETPWVYEARTLAGDVAYTRAMEHLERGEYDEARAGLAEADRLYAQAIESGRSDARNYEALAEAWLQQSVIDSRQGKSRKASLEQALAAGDKGLLAAPGHASGYTKKAQVLMQWYRLMNFEKGGLDPEPILTEWTATAARAVKLDPRDVYAYDMLGYSHFMRALRLARDGAAPDASWDEAISWLTRALELQPEYPWGHNDLAQVYRWKGSHQWEHGGDPRESFAQAEHHLLQAARSDPAYLFAHMNLIDVYSHRASYELSRGLNPQADVDKALQAGQRALSLDGNYVLALNQVAHAELKLARYLVDSGGDPRPRLAQAFQHLERSAAINATFGRTPLYRAMGHLLEVDHAMRDGREPTAAFEAARRALSEAHRLDSGWVECRLVSARMALLEAAWAKRQGRPELPHLQQALTEARRAVEMYPYYETHQQLAQVHLQLAEAQPPGKALSSIAEGLTQVDLALRLNPNLANAHALHGGLLLSRARTMREATERLDTVRQAQAALARALELNPLLQREYEAPLHEAKTLRSSAGADGSGLR</sequence>
<organism evidence="9 10">
    <name type="scientific">Archangium lansingense</name>
    <dbReference type="NCBI Taxonomy" id="2995310"/>
    <lineage>
        <taxon>Bacteria</taxon>
        <taxon>Pseudomonadati</taxon>
        <taxon>Myxococcota</taxon>
        <taxon>Myxococcia</taxon>
        <taxon>Myxococcales</taxon>
        <taxon>Cystobacterineae</taxon>
        <taxon>Archangiaceae</taxon>
        <taxon>Archangium</taxon>
    </lineage>
</organism>
<dbReference type="Pfam" id="PF00069">
    <property type="entry name" value="Pkinase"/>
    <property type="match status" value="1"/>
</dbReference>
<comment type="caution">
    <text evidence="9">The sequence shown here is derived from an EMBL/GenBank/DDBJ whole genome shotgun (WGS) entry which is preliminary data.</text>
</comment>
<evidence type="ECO:0000256" key="3">
    <source>
        <dbReference type="ARBA" id="ARBA00022777"/>
    </source>
</evidence>
<dbReference type="PROSITE" id="PS00107">
    <property type="entry name" value="PROTEIN_KINASE_ATP"/>
    <property type="match status" value="1"/>
</dbReference>
<dbReference type="PANTHER" id="PTHR43289">
    <property type="entry name" value="MITOGEN-ACTIVATED PROTEIN KINASE KINASE KINASE 20-RELATED"/>
    <property type="match status" value="1"/>
</dbReference>
<dbReference type="Gene3D" id="1.25.40.10">
    <property type="entry name" value="Tetratricopeptide repeat domain"/>
    <property type="match status" value="4"/>
</dbReference>
<dbReference type="Proteomes" id="UP001207654">
    <property type="component" value="Unassembled WGS sequence"/>
</dbReference>
<dbReference type="InterPro" id="IPR011009">
    <property type="entry name" value="Kinase-like_dom_sf"/>
</dbReference>
<evidence type="ECO:0000256" key="2">
    <source>
        <dbReference type="ARBA" id="ARBA00022741"/>
    </source>
</evidence>
<keyword evidence="3 9" id="KW-0418">Kinase</keyword>
<feature type="region of interest" description="Disordered" evidence="6">
    <location>
        <begin position="1"/>
        <end position="34"/>
    </location>
</feature>
<keyword evidence="7" id="KW-0472">Membrane</keyword>
<evidence type="ECO:0000256" key="7">
    <source>
        <dbReference type="SAM" id="Phobius"/>
    </source>
</evidence>
<keyword evidence="1" id="KW-0808">Transferase</keyword>
<dbReference type="Gene3D" id="1.10.510.10">
    <property type="entry name" value="Transferase(Phosphotransferase) domain 1"/>
    <property type="match status" value="1"/>
</dbReference>
<evidence type="ECO:0000256" key="4">
    <source>
        <dbReference type="ARBA" id="ARBA00022840"/>
    </source>
</evidence>
<feature type="domain" description="Protein kinase" evidence="8">
    <location>
        <begin position="61"/>
        <end position="328"/>
    </location>
</feature>
<keyword evidence="2 5" id="KW-0547">Nucleotide-binding</keyword>
<evidence type="ECO:0000256" key="1">
    <source>
        <dbReference type="ARBA" id="ARBA00022679"/>
    </source>
</evidence>
<keyword evidence="4 5" id="KW-0067">ATP-binding</keyword>
<dbReference type="PROSITE" id="PS50011">
    <property type="entry name" value="PROTEIN_KINASE_DOM"/>
    <property type="match status" value="1"/>
</dbReference>
<dbReference type="PANTHER" id="PTHR43289:SF6">
    <property type="entry name" value="SERINE_THREONINE-PROTEIN KINASE NEKL-3"/>
    <property type="match status" value="1"/>
</dbReference>
<name>A0ABT4A048_9BACT</name>
<dbReference type="InterPro" id="IPR011990">
    <property type="entry name" value="TPR-like_helical_dom_sf"/>
</dbReference>
<dbReference type="SMART" id="SM00220">
    <property type="entry name" value="S_TKc"/>
    <property type="match status" value="1"/>
</dbReference>
<dbReference type="SUPFAM" id="SSF48452">
    <property type="entry name" value="TPR-like"/>
    <property type="match status" value="3"/>
</dbReference>
<gene>
    <name evidence="9" type="ORF">OV287_09420</name>
</gene>
<dbReference type="Gene3D" id="3.30.200.20">
    <property type="entry name" value="Phosphorylase Kinase, domain 1"/>
    <property type="match status" value="1"/>
</dbReference>
<dbReference type="RefSeq" id="WP_267533665.1">
    <property type="nucleotide sequence ID" value="NZ_JAPNKA010000001.1"/>
</dbReference>
<accession>A0ABT4A048</accession>
<keyword evidence="7" id="KW-0812">Transmembrane</keyword>
<dbReference type="CDD" id="cd14014">
    <property type="entry name" value="STKc_PknB_like"/>
    <property type="match status" value="1"/>
</dbReference>
<evidence type="ECO:0000259" key="8">
    <source>
        <dbReference type="PROSITE" id="PS50011"/>
    </source>
</evidence>
<reference evidence="9 10" key="1">
    <citation type="submission" date="2022-11" db="EMBL/GenBank/DDBJ databases">
        <title>Minimal conservation of predation-associated metabolite biosynthetic gene clusters underscores biosynthetic potential of Myxococcota including descriptions for ten novel species: Archangium lansinium sp. nov., Myxococcus landrumus sp. nov., Nannocystis bai.</title>
        <authorList>
            <person name="Ahearne A."/>
            <person name="Stevens C."/>
            <person name="Phillips K."/>
        </authorList>
    </citation>
    <scope>NUCLEOTIDE SEQUENCE [LARGE SCALE GENOMIC DNA]</scope>
    <source>
        <strain evidence="9 10">MIWBW</strain>
    </source>
</reference>
<keyword evidence="7" id="KW-1133">Transmembrane helix</keyword>